<dbReference type="Proteomes" id="UP001552299">
    <property type="component" value="Unassembled WGS sequence"/>
</dbReference>
<keyword evidence="2" id="KW-1185">Reference proteome</keyword>
<accession>A0ABD0VDP7</accession>
<name>A0ABD0VDP7_DENTH</name>
<evidence type="ECO:0000313" key="1">
    <source>
        <dbReference type="EMBL" id="KAL0922835.1"/>
    </source>
</evidence>
<reference evidence="1 2" key="1">
    <citation type="journal article" date="2024" name="Plant Biotechnol. J.">
        <title>Dendrobium thyrsiflorum genome and its molecular insights into genes involved in important horticultural traits.</title>
        <authorList>
            <person name="Chen B."/>
            <person name="Wang J.Y."/>
            <person name="Zheng P.J."/>
            <person name="Li K.L."/>
            <person name="Liang Y.M."/>
            <person name="Chen X.F."/>
            <person name="Zhang C."/>
            <person name="Zhao X."/>
            <person name="He X."/>
            <person name="Zhang G.Q."/>
            <person name="Liu Z.J."/>
            <person name="Xu Q."/>
        </authorList>
    </citation>
    <scope>NUCLEOTIDE SEQUENCE [LARGE SCALE GENOMIC DNA]</scope>
    <source>
        <strain evidence="1">GZMU011</strain>
    </source>
</reference>
<dbReference type="PROSITE" id="PS51257">
    <property type="entry name" value="PROKAR_LIPOPROTEIN"/>
    <property type="match status" value="1"/>
</dbReference>
<proteinExistence type="predicted"/>
<organism evidence="1 2">
    <name type="scientific">Dendrobium thyrsiflorum</name>
    <name type="common">Pinecone-like raceme dendrobium</name>
    <name type="synonym">Orchid</name>
    <dbReference type="NCBI Taxonomy" id="117978"/>
    <lineage>
        <taxon>Eukaryota</taxon>
        <taxon>Viridiplantae</taxon>
        <taxon>Streptophyta</taxon>
        <taxon>Embryophyta</taxon>
        <taxon>Tracheophyta</taxon>
        <taxon>Spermatophyta</taxon>
        <taxon>Magnoliopsida</taxon>
        <taxon>Liliopsida</taxon>
        <taxon>Asparagales</taxon>
        <taxon>Orchidaceae</taxon>
        <taxon>Epidendroideae</taxon>
        <taxon>Malaxideae</taxon>
        <taxon>Dendrobiinae</taxon>
        <taxon>Dendrobium</taxon>
    </lineage>
</organism>
<gene>
    <name evidence="1" type="ORF">M5K25_006860</name>
</gene>
<dbReference type="AlphaFoldDB" id="A0ABD0VDP7"/>
<dbReference type="EMBL" id="JANQDX010000006">
    <property type="protein sequence ID" value="KAL0922835.1"/>
    <property type="molecule type" value="Genomic_DNA"/>
</dbReference>
<protein>
    <submittedName>
        <fullName evidence="1">Uncharacterized protein</fullName>
    </submittedName>
</protein>
<sequence length="92" mass="10009">MAPSSRVLVASRSGSLQAIVGACSHRRNLELYRVALESCLSLLSCTGFVVQVLGELSELSLLKACCLEILLEFVILESFESCCFESILYSSD</sequence>
<evidence type="ECO:0000313" key="2">
    <source>
        <dbReference type="Proteomes" id="UP001552299"/>
    </source>
</evidence>
<comment type="caution">
    <text evidence="1">The sequence shown here is derived from an EMBL/GenBank/DDBJ whole genome shotgun (WGS) entry which is preliminary data.</text>
</comment>